<dbReference type="AlphaFoldDB" id="A0A0F9TKP6"/>
<comment type="caution">
    <text evidence="1">The sequence shown here is derived from an EMBL/GenBank/DDBJ whole genome shotgun (WGS) entry which is preliminary data.</text>
</comment>
<name>A0A0F9TKP6_9ZZZZ</name>
<gene>
    <name evidence="1" type="ORF">LCGC14_0380830</name>
</gene>
<dbReference type="EMBL" id="LAZR01000310">
    <property type="protein sequence ID" value="KKN75462.1"/>
    <property type="molecule type" value="Genomic_DNA"/>
</dbReference>
<reference evidence="1" key="1">
    <citation type="journal article" date="2015" name="Nature">
        <title>Complex archaea that bridge the gap between prokaryotes and eukaryotes.</title>
        <authorList>
            <person name="Spang A."/>
            <person name="Saw J.H."/>
            <person name="Jorgensen S.L."/>
            <person name="Zaremba-Niedzwiedzka K."/>
            <person name="Martijn J."/>
            <person name="Lind A.E."/>
            <person name="van Eijk R."/>
            <person name="Schleper C."/>
            <person name="Guy L."/>
            <person name="Ettema T.J."/>
        </authorList>
    </citation>
    <scope>NUCLEOTIDE SEQUENCE</scope>
</reference>
<protein>
    <submittedName>
        <fullName evidence="1">Uncharacterized protein</fullName>
    </submittedName>
</protein>
<accession>A0A0F9TKP6</accession>
<evidence type="ECO:0000313" key="1">
    <source>
        <dbReference type="EMBL" id="KKN75462.1"/>
    </source>
</evidence>
<sequence>MKVCPCCYREVLHEEGVRNSISHIDNKTEICSKCGLLESTVGMGVSTNAVDIAMYERFKGRFKK</sequence>
<organism evidence="1">
    <name type="scientific">marine sediment metagenome</name>
    <dbReference type="NCBI Taxonomy" id="412755"/>
    <lineage>
        <taxon>unclassified sequences</taxon>
        <taxon>metagenomes</taxon>
        <taxon>ecological metagenomes</taxon>
    </lineage>
</organism>
<proteinExistence type="predicted"/>